<evidence type="ECO:0000313" key="2">
    <source>
        <dbReference type="Proteomes" id="UP000237000"/>
    </source>
</evidence>
<proteinExistence type="predicted"/>
<sequence length="61" mass="7138">GLLYPTGELLINYEDVARPAMTLRASKKFALRRIQNEQKPFQSLQKNYKMSLRILKKGSRK</sequence>
<evidence type="ECO:0000313" key="1">
    <source>
        <dbReference type="EMBL" id="PON78255.1"/>
    </source>
</evidence>
<name>A0A2P5DY80_TREOI</name>
<feature type="non-terminal residue" evidence="1">
    <location>
        <position position="1"/>
    </location>
</feature>
<protein>
    <submittedName>
        <fullName evidence="1">Uncharacterized protein</fullName>
    </submittedName>
</protein>
<dbReference type="Proteomes" id="UP000237000">
    <property type="component" value="Unassembled WGS sequence"/>
</dbReference>
<dbReference type="EMBL" id="JXTC01000242">
    <property type="protein sequence ID" value="PON78255.1"/>
    <property type="molecule type" value="Genomic_DNA"/>
</dbReference>
<dbReference type="AlphaFoldDB" id="A0A2P5DY80"/>
<dbReference type="InParanoid" id="A0A2P5DY80"/>
<keyword evidence="2" id="KW-1185">Reference proteome</keyword>
<reference evidence="2" key="1">
    <citation type="submission" date="2016-06" db="EMBL/GenBank/DDBJ databases">
        <title>Parallel loss of symbiosis genes in relatives of nitrogen-fixing non-legume Parasponia.</title>
        <authorList>
            <person name="Van Velzen R."/>
            <person name="Holmer R."/>
            <person name="Bu F."/>
            <person name="Rutten L."/>
            <person name="Van Zeijl A."/>
            <person name="Liu W."/>
            <person name="Santuari L."/>
            <person name="Cao Q."/>
            <person name="Sharma T."/>
            <person name="Shen D."/>
            <person name="Roswanjaya Y."/>
            <person name="Wardhani T."/>
            <person name="Kalhor M.S."/>
            <person name="Jansen J."/>
            <person name="Van den Hoogen J."/>
            <person name="Gungor B."/>
            <person name="Hartog M."/>
            <person name="Hontelez J."/>
            <person name="Verver J."/>
            <person name="Yang W.-C."/>
            <person name="Schijlen E."/>
            <person name="Repin R."/>
            <person name="Schilthuizen M."/>
            <person name="Schranz E."/>
            <person name="Heidstra R."/>
            <person name="Miyata K."/>
            <person name="Fedorova E."/>
            <person name="Kohlen W."/>
            <person name="Bisseling T."/>
            <person name="Smit S."/>
            <person name="Geurts R."/>
        </authorList>
    </citation>
    <scope>NUCLEOTIDE SEQUENCE [LARGE SCALE GENOMIC DNA]</scope>
    <source>
        <strain evidence="2">cv. RG33-2</strain>
    </source>
</reference>
<organism evidence="1 2">
    <name type="scientific">Trema orientale</name>
    <name type="common">Charcoal tree</name>
    <name type="synonym">Celtis orientalis</name>
    <dbReference type="NCBI Taxonomy" id="63057"/>
    <lineage>
        <taxon>Eukaryota</taxon>
        <taxon>Viridiplantae</taxon>
        <taxon>Streptophyta</taxon>
        <taxon>Embryophyta</taxon>
        <taxon>Tracheophyta</taxon>
        <taxon>Spermatophyta</taxon>
        <taxon>Magnoliopsida</taxon>
        <taxon>eudicotyledons</taxon>
        <taxon>Gunneridae</taxon>
        <taxon>Pentapetalae</taxon>
        <taxon>rosids</taxon>
        <taxon>fabids</taxon>
        <taxon>Rosales</taxon>
        <taxon>Cannabaceae</taxon>
        <taxon>Trema</taxon>
    </lineage>
</organism>
<comment type="caution">
    <text evidence="1">The sequence shown here is derived from an EMBL/GenBank/DDBJ whole genome shotgun (WGS) entry which is preliminary data.</text>
</comment>
<accession>A0A2P5DY80</accession>
<gene>
    <name evidence="1" type="ORF">TorRG33x02_238490</name>
</gene>